<dbReference type="InterPro" id="IPR019826">
    <property type="entry name" value="Carboxylesterase_B_AS"/>
</dbReference>
<feature type="domain" description="Carboxylesterase type B" evidence="5">
    <location>
        <begin position="344"/>
        <end position="451"/>
    </location>
</feature>
<sequence>MVVGLASCVPNKECGGGDNNRLSVRVAGGLVHGGVDKATPSVRQFLGIPFAEPPVGNLRFAAPKPAKHFGELHATSLPPTCVQIDSQPADGSVTEFNPTRVNGVVNMDEDCLALNVWAPLNKTHEEGGHGLPVLVFIYGGGFGAGSTDVAYQIPAQWVNRTKKHIVVSFNYRVGIFGFATAAGMDQCNAGLRDQRLAVEWVRDNIAAFGGDPSRIVLWGQSAGAISIGHYSYAYPKDPIVAGFIMDSGSEGTLPVVVPDTSGFTNMAKALGCGDQSSKQELACVRKAAAKDVLANAPPFSIPVADNVTAFSDYESRAAKGQVSNKPAIIGTNEGEDSPPIINYFFCPGWESAKARIVNKAPVFRYEYHGAFTNIGPDGSGAHHSAELPLLFGTHNLYRGNSTELEWETSAAMQDAWLAFAQGGARGLQDGVGWPVNVNPDDSNVRHFGDEVAVRDGDNKDLESMCSKDGQSPTLGEVISEFP</sequence>
<dbReference type="EC" id="3.1.1.-" evidence="3"/>
<dbReference type="Gene3D" id="3.40.50.1820">
    <property type="entry name" value="alpha/beta hydrolase"/>
    <property type="match status" value="2"/>
</dbReference>
<dbReference type="InterPro" id="IPR050654">
    <property type="entry name" value="AChE-related_enzymes"/>
</dbReference>
<dbReference type="PROSITE" id="PS00122">
    <property type="entry name" value="CARBOXYLESTERASE_B_1"/>
    <property type="match status" value="1"/>
</dbReference>
<dbReference type="InterPro" id="IPR029058">
    <property type="entry name" value="AB_hydrolase_fold"/>
</dbReference>
<evidence type="ECO:0000256" key="1">
    <source>
        <dbReference type="ARBA" id="ARBA00005964"/>
    </source>
</evidence>
<evidence type="ECO:0000259" key="5">
    <source>
        <dbReference type="Pfam" id="PF00135"/>
    </source>
</evidence>
<dbReference type="SUPFAM" id="SSF53474">
    <property type="entry name" value="alpha/beta-Hydrolases"/>
    <property type="match status" value="1"/>
</dbReference>
<dbReference type="Proteomes" id="UP000738349">
    <property type="component" value="Unassembled WGS sequence"/>
</dbReference>
<dbReference type="PANTHER" id="PTHR43918:SF4">
    <property type="entry name" value="CARBOXYLIC ESTER HYDROLASE"/>
    <property type="match status" value="1"/>
</dbReference>
<dbReference type="InterPro" id="IPR002018">
    <property type="entry name" value="CarbesteraseB"/>
</dbReference>
<evidence type="ECO:0000313" key="7">
    <source>
        <dbReference type="Proteomes" id="UP000738349"/>
    </source>
</evidence>
<protein>
    <recommendedName>
        <fullName evidence="3">Carboxylic ester hydrolase</fullName>
        <ecNumber evidence="3">3.1.1.-</ecNumber>
    </recommendedName>
</protein>
<reference evidence="6" key="1">
    <citation type="journal article" date="2021" name="Nat. Commun.">
        <title>Genetic determinants of endophytism in the Arabidopsis root mycobiome.</title>
        <authorList>
            <person name="Mesny F."/>
            <person name="Miyauchi S."/>
            <person name="Thiergart T."/>
            <person name="Pickel B."/>
            <person name="Atanasova L."/>
            <person name="Karlsson M."/>
            <person name="Huettel B."/>
            <person name="Barry K.W."/>
            <person name="Haridas S."/>
            <person name="Chen C."/>
            <person name="Bauer D."/>
            <person name="Andreopoulos W."/>
            <person name="Pangilinan J."/>
            <person name="LaButti K."/>
            <person name="Riley R."/>
            <person name="Lipzen A."/>
            <person name="Clum A."/>
            <person name="Drula E."/>
            <person name="Henrissat B."/>
            <person name="Kohler A."/>
            <person name="Grigoriev I.V."/>
            <person name="Martin F.M."/>
            <person name="Hacquard S."/>
        </authorList>
    </citation>
    <scope>NUCLEOTIDE SEQUENCE</scope>
    <source>
        <strain evidence="6">MPI-CAGE-AT-0147</strain>
    </source>
</reference>
<evidence type="ECO:0000256" key="4">
    <source>
        <dbReference type="SAM" id="MobiDB-lite"/>
    </source>
</evidence>
<comment type="similarity">
    <text evidence="1 3">Belongs to the type-B carboxylesterase/lipase family.</text>
</comment>
<dbReference type="PANTHER" id="PTHR43918">
    <property type="entry name" value="ACETYLCHOLINESTERASE"/>
    <property type="match status" value="1"/>
</dbReference>
<evidence type="ECO:0000256" key="2">
    <source>
        <dbReference type="ARBA" id="ARBA00022801"/>
    </source>
</evidence>
<comment type="caution">
    <text evidence="6">The sequence shown here is derived from an EMBL/GenBank/DDBJ whole genome shotgun (WGS) entry which is preliminary data.</text>
</comment>
<keyword evidence="2 3" id="KW-0378">Hydrolase</keyword>
<evidence type="ECO:0000313" key="6">
    <source>
        <dbReference type="EMBL" id="KAH7113621.1"/>
    </source>
</evidence>
<organism evidence="6 7">
    <name type="scientific">Dactylonectria macrodidyma</name>
    <dbReference type="NCBI Taxonomy" id="307937"/>
    <lineage>
        <taxon>Eukaryota</taxon>
        <taxon>Fungi</taxon>
        <taxon>Dikarya</taxon>
        <taxon>Ascomycota</taxon>
        <taxon>Pezizomycotina</taxon>
        <taxon>Sordariomycetes</taxon>
        <taxon>Hypocreomycetidae</taxon>
        <taxon>Hypocreales</taxon>
        <taxon>Nectriaceae</taxon>
        <taxon>Dactylonectria</taxon>
    </lineage>
</organism>
<dbReference type="OrthoDB" id="408631at2759"/>
<keyword evidence="7" id="KW-1185">Reference proteome</keyword>
<accession>A0A9P9D765</accession>
<dbReference type="Pfam" id="PF00135">
    <property type="entry name" value="COesterase"/>
    <property type="match status" value="2"/>
</dbReference>
<feature type="domain" description="Carboxylesterase type B" evidence="5">
    <location>
        <begin position="23"/>
        <end position="336"/>
    </location>
</feature>
<proteinExistence type="inferred from homology"/>
<feature type="region of interest" description="Disordered" evidence="4">
    <location>
        <begin position="459"/>
        <end position="482"/>
    </location>
</feature>
<gene>
    <name evidence="6" type="ORF">EDB81DRAFT_702904</name>
</gene>
<evidence type="ECO:0000256" key="3">
    <source>
        <dbReference type="RuleBase" id="RU361235"/>
    </source>
</evidence>
<dbReference type="AlphaFoldDB" id="A0A9P9D765"/>
<dbReference type="GO" id="GO:0052689">
    <property type="term" value="F:carboxylic ester hydrolase activity"/>
    <property type="evidence" value="ECO:0007669"/>
    <property type="project" value="TreeGrafter"/>
</dbReference>
<dbReference type="EMBL" id="JAGMUV010000034">
    <property type="protein sequence ID" value="KAH7113621.1"/>
    <property type="molecule type" value="Genomic_DNA"/>
</dbReference>
<name>A0A9P9D765_9HYPO</name>